<gene>
    <name evidence="1" type="ORF">MENTE1834_LOCUS47381</name>
</gene>
<comment type="caution">
    <text evidence="1">The sequence shown here is derived from an EMBL/GenBank/DDBJ whole genome shotgun (WGS) entry which is preliminary data.</text>
</comment>
<proteinExistence type="predicted"/>
<keyword evidence="2" id="KW-1185">Reference proteome</keyword>
<dbReference type="Proteomes" id="UP001497535">
    <property type="component" value="Unassembled WGS sequence"/>
</dbReference>
<reference evidence="1" key="1">
    <citation type="submission" date="2023-11" db="EMBL/GenBank/DDBJ databases">
        <authorList>
            <person name="Poullet M."/>
        </authorList>
    </citation>
    <scope>NUCLEOTIDE SEQUENCE</scope>
    <source>
        <strain evidence="1">E1834</strain>
    </source>
</reference>
<evidence type="ECO:0000313" key="1">
    <source>
        <dbReference type="EMBL" id="CAK5123003.1"/>
    </source>
</evidence>
<protein>
    <submittedName>
        <fullName evidence="1">Uncharacterized protein</fullName>
    </submittedName>
</protein>
<name>A0ACB1B524_MELEN</name>
<sequence>MDTYNKLLKDTCTEIDLFRIFSLSSEFKQIHVREEEKLELQKLAETVPIPIKESLDEPSAKVNVLLQAYISQLKLEGFALQSDMVFISQSAGRLFRALFEIVLWRGWAQLALKILGLCKMVNARQWQSLNPLHQFKKLPTEVVRTLDKKNLPFDRLYDLDVHQLGELLRVPKMGKPLYKFIRQIPKLDMTTLILPITRSTLRVELTITPDFQWDEKIHGSSEGFWIFVEDVNGEIILHHEYFLLKQAFGVECFGGIDLWFGRKPDMGPSKKSSGDGVTLESSGFRGKVCSSRLNFFFIFRKYCTEEHIVKMFVPVFDPLPPLYFIRIVSDRWLGSETVLPVSFRHLILPEKYPPPTELLDLQPLPISALNNPQFEQIFEKRGIHYFNPIQTQVFRTCYETNENVFIGAPNGSGKSVCAEFALLRHFENNPNGKAVYCTNLF</sequence>
<organism evidence="1 2">
    <name type="scientific">Meloidogyne enterolobii</name>
    <name type="common">Root-knot nematode worm</name>
    <name type="synonym">Meloidogyne mayaguensis</name>
    <dbReference type="NCBI Taxonomy" id="390850"/>
    <lineage>
        <taxon>Eukaryota</taxon>
        <taxon>Metazoa</taxon>
        <taxon>Ecdysozoa</taxon>
        <taxon>Nematoda</taxon>
        <taxon>Chromadorea</taxon>
        <taxon>Rhabditida</taxon>
        <taxon>Tylenchina</taxon>
        <taxon>Tylenchomorpha</taxon>
        <taxon>Tylenchoidea</taxon>
        <taxon>Meloidogynidae</taxon>
        <taxon>Meloidogyninae</taxon>
        <taxon>Meloidogyne</taxon>
    </lineage>
</organism>
<dbReference type="EMBL" id="CAVMJV010000191">
    <property type="protein sequence ID" value="CAK5123003.1"/>
    <property type="molecule type" value="Genomic_DNA"/>
</dbReference>
<accession>A0ACB1B524</accession>
<evidence type="ECO:0000313" key="2">
    <source>
        <dbReference type="Proteomes" id="UP001497535"/>
    </source>
</evidence>